<dbReference type="GO" id="GO:0003677">
    <property type="term" value="F:DNA binding"/>
    <property type="evidence" value="ECO:0007669"/>
    <property type="project" value="UniProtKB-KW"/>
</dbReference>
<evidence type="ECO:0000256" key="1">
    <source>
        <dbReference type="ARBA" id="ARBA00022490"/>
    </source>
</evidence>
<dbReference type="HAMAP" id="MF_00023">
    <property type="entry name" value="SmpB"/>
    <property type="match status" value="1"/>
</dbReference>
<keyword evidence="5" id="KW-1185">Reference proteome</keyword>
<evidence type="ECO:0000256" key="3">
    <source>
        <dbReference type="HAMAP-Rule" id="MF_00023"/>
    </source>
</evidence>
<dbReference type="Gene3D" id="2.40.280.10">
    <property type="match status" value="1"/>
</dbReference>
<name>U5C1I6_9BACT</name>
<dbReference type="OrthoDB" id="9805462at2"/>
<keyword evidence="4" id="KW-0238">DNA-binding</keyword>
<dbReference type="PANTHER" id="PTHR30308">
    <property type="entry name" value="TMRNA-BINDING COMPONENT OF TRANS-TRANSLATION TAGGING COMPLEX"/>
    <property type="match status" value="1"/>
</dbReference>
<dbReference type="Proteomes" id="UP000016843">
    <property type="component" value="Unassembled WGS sequence"/>
</dbReference>
<comment type="similarity">
    <text evidence="3">Belongs to the SmpB family.</text>
</comment>
<comment type="caution">
    <text evidence="4">The sequence shown here is derived from an EMBL/GenBank/DDBJ whole genome shotgun (WGS) entry which is preliminary data.</text>
</comment>
<accession>U5C1I6</accession>
<dbReference type="SUPFAM" id="SSF74982">
    <property type="entry name" value="Small protein B (SmpB)"/>
    <property type="match status" value="1"/>
</dbReference>
<dbReference type="PATRIC" id="fig|1123057.7.peg.1318"/>
<dbReference type="Pfam" id="PF01668">
    <property type="entry name" value="SmpB"/>
    <property type="match status" value="1"/>
</dbReference>
<dbReference type="GO" id="GO:0003723">
    <property type="term" value="F:RNA binding"/>
    <property type="evidence" value="ECO:0007669"/>
    <property type="project" value="UniProtKB-UniRule"/>
</dbReference>
<comment type="subcellular location">
    <subcellularLocation>
        <location evidence="3">Cytoplasm</location>
    </subcellularLocation>
    <text evidence="3">The tmRNA-SmpB complex associates with stalled 70S ribosomes.</text>
</comment>
<evidence type="ECO:0000313" key="4">
    <source>
        <dbReference type="EMBL" id="ERM83674.1"/>
    </source>
</evidence>
<reference evidence="4 5" key="1">
    <citation type="journal article" date="2013" name="Genome Announc.">
        <title>Draft Genome Sequence of the Psychrophilic and Alkaliphilic Rhodonellum psychrophilum Strain GCM71T.</title>
        <authorList>
            <person name="Hauptmann A.L."/>
            <person name="Glaring M.A."/>
            <person name="Hallin P.F."/>
            <person name="Prieme A."/>
            <person name="Stougaard P."/>
        </authorList>
    </citation>
    <scope>NUCLEOTIDE SEQUENCE [LARGE SCALE GENOMIC DNA]</scope>
    <source>
        <strain evidence="4 5">GCM71</strain>
    </source>
</reference>
<dbReference type="NCBIfam" id="TIGR00086">
    <property type="entry name" value="smpB"/>
    <property type="match status" value="1"/>
</dbReference>
<dbReference type="InterPro" id="IPR000037">
    <property type="entry name" value="SsrA-bd_prot"/>
</dbReference>
<dbReference type="EMBL" id="AWXR01000010">
    <property type="protein sequence ID" value="ERM83674.1"/>
    <property type="molecule type" value="Genomic_DNA"/>
</dbReference>
<dbReference type="eggNOG" id="COG0691">
    <property type="taxonomic scope" value="Bacteria"/>
</dbReference>
<dbReference type="InterPro" id="IPR023620">
    <property type="entry name" value="SmpB"/>
</dbReference>
<gene>
    <name evidence="3" type="primary">smpB</name>
    <name evidence="4" type="ORF">P872_02430</name>
</gene>
<protein>
    <recommendedName>
        <fullName evidence="3">SsrA-binding protein</fullName>
    </recommendedName>
    <alternativeName>
        <fullName evidence="3">Small protein B</fullName>
    </alternativeName>
</protein>
<evidence type="ECO:0000313" key="5">
    <source>
        <dbReference type="Proteomes" id="UP000016843"/>
    </source>
</evidence>
<comment type="function">
    <text evidence="3">Required for rescue of stalled ribosomes mediated by trans-translation. Binds to transfer-messenger RNA (tmRNA), required for stable association of tmRNA with ribosomes. tmRNA and SmpB together mimic tRNA shape, replacing the anticodon stem-loop with SmpB. tmRNA is encoded by the ssrA gene; the 2 termini fold to resemble tRNA(Ala) and it encodes a 'tag peptide', a short internal open reading frame. During trans-translation Ala-aminoacylated tmRNA acts like a tRNA, entering the A-site of stalled ribosomes, displacing the stalled mRNA. The ribosome then switches to translate the ORF on the tmRNA; the nascent peptide is terminated with the 'tag peptide' encoded by the tmRNA and targeted for degradation. The ribosome is freed to recommence translation, which seems to be the essential function of trans-translation.</text>
</comment>
<dbReference type="NCBIfam" id="NF003843">
    <property type="entry name" value="PRK05422.1"/>
    <property type="match status" value="1"/>
</dbReference>
<sequence>MNSKKKMAKINRFEKKINIKNKKASFEFEFVDTYVAGLVLRGTEIKSIREGKVSLTEAFCFFKSEELFIRQMHIAPYSMAASFNHEAVRERKLLLSRKELDKLESKFAEKGLSIIPIRIFINDQGLAKMEIALARGKKTHDKRQDIKEKDAKRELGKLAY</sequence>
<evidence type="ECO:0000256" key="2">
    <source>
        <dbReference type="ARBA" id="ARBA00022884"/>
    </source>
</evidence>
<dbReference type="GO" id="GO:0005829">
    <property type="term" value="C:cytosol"/>
    <property type="evidence" value="ECO:0007669"/>
    <property type="project" value="TreeGrafter"/>
</dbReference>
<dbReference type="PROSITE" id="PS01317">
    <property type="entry name" value="SSRP"/>
    <property type="match status" value="1"/>
</dbReference>
<dbReference type="GO" id="GO:0070930">
    <property type="term" value="P:trans-translation-dependent protein tagging"/>
    <property type="evidence" value="ECO:0007669"/>
    <property type="project" value="TreeGrafter"/>
</dbReference>
<dbReference type="AlphaFoldDB" id="U5C1I6"/>
<keyword evidence="1 3" id="KW-0963">Cytoplasm</keyword>
<keyword evidence="2 3" id="KW-0694">RNA-binding</keyword>
<dbReference type="GO" id="GO:0070929">
    <property type="term" value="P:trans-translation"/>
    <property type="evidence" value="ECO:0007669"/>
    <property type="project" value="UniProtKB-UniRule"/>
</dbReference>
<proteinExistence type="inferred from homology"/>
<dbReference type="PANTHER" id="PTHR30308:SF2">
    <property type="entry name" value="SSRA-BINDING PROTEIN"/>
    <property type="match status" value="1"/>
</dbReference>
<dbReference type="InterPro" id="IPR020081">
    <property type="entry name" value="SsrA-bd_prot_CS"/>
</dbReference>
<organism evidence="4 5">
    <name type="scientific">Rhodonellum psychrophilum GCM71 = DSM 17998</name>
    <dbReference type="NCBI Taxonomy" id="1123057"/>
    <lineage>
        <taxon>Bacteria</taxon>
        <taxon>Pseudomonadati</taxon>
        <taxon>Bacteroidota</taxon>
        <taxon>Cytophagia</taxon>
        <taxon>Cytophagales</taxon>
        <taxon>Cytophagaceae</taxon>
        <taxon>Rhodonellum</taxon>
    </lineage>
</organism>
<dbReference type="CDD" id="cd09294">
    <property type="entry name" value="SmpB"/>
    <property type="match status" value="1"/>
</dbReference>